<organism evidence="3 4">
    <name type="scientific">Paraeggerthella hongkongensis</name>
    <dbReference type="NCBI Taxonomy" id="230658"/>
    <lineage>
        <taxon>Bacteria</taxon>
        <taxon>Bacillati</taxon>
        <taxon>Actinomycetota</taxon>
        <taxon>Coriobacteriia</taxon>
        <taxon>Eggerthellales</taxon>
        <taxon>Eggerthellaceae</taxon>
        <taxon>Paraeggerthella</taxon>
    </lineage>
</organism>
<dbReference type="OrthoDB" id="9810761at2"/>
<dbReference type="InterPro" id="IPR027417">
    <property type="entry name" value="P-loop_NTPase"/>
</dbReference>
<gene>
    <name evidence="3" type="ORF">DMP08_00665</name>
</gene>
<keyword evidence="4" id="KW-1185">Reference proteome</keyword>
<evidence type="ECO:0000256" key="1">
    <source>
        <dbReference type="ARBA" id="ARBA00006611"/>
    </source>
</evidence>
<comment type="caution">
    <text evidence="3">The sequence shown here is derived from an EMBL/GenBank/DDBJ whole genome shotgun (WGS) entry which is preliminary data.</text>
</comment>
<accession>A0A3N0BM69</accession>
<dbReference type="CDD" id="cd01130">
    <property type="entry name" value="VirB11-like_ATPase"/>
    <property type="match status" value="1"/>
</dbReference>
<dbReference type="PANTHER" id="PTHR30486">
    <property type="entry name" value="TWITCHING MOTILITY PROTEIN PILT"/>
    <property type="match status" value="1"/>
</dbReference>
<feature type="domain" description="AAA+ ATPase" evidence="2">
    <location>
        <begin position="209"/>
        <end position="339"/>
    </location>
</feature>
<name>A0A3N0BM69_9ACTN</name>
<evidence type="ECO:0000313" key="3">
    <source>
        <dbReference type="EMBL" id="RNL49133.1"/>
    </source>
</evidence>
<dbReference type="Gene3D" id="3.40.50.300">
    <property type="entry name" value="P-loop containing nucleotide triphosphate hydrolases"/>
    <property type="match status" value="1"/>
</dbReference>
<evidence type="ECO:0000259" key="2">
    <source>
        <dbReference type="SMART" id="SM00382"/>
    </source>
</evidence>
<dbReference type="InterPro" id="IPR003593">
    <property type="entry name" value="AAA+_ATPase"/>
</dbReference>
<dbReference type="InterPro" id="IPR001482">
    <property type="entry name" value="T2SS/T4SS_dom"/>
</dbReference>
<dbReference type="Gene3D" id="3.30.450.380">
    <property type="match status" value="1"/>
</dbReference>
<proteinExistence type="inferred from homology"/>
<dbReference type="RefSeq" id="WP_123191206.1">
    <property type="nucleotide sequence ID" value="NZ_QICD01000001.1"/>
</dbReference>
<dbReference type="SMART" id="SM00382">
    <property type="entry name" value="AAA"/>
    <property type="match status" value="1"/>
</dbReference>
<evidence type="ECO:0000313" key="4">
    <source>
        <dbReference type="Proteomes" id="UP000278632"/>
    </source>
</evidence>
<sequence>MDRAIERSLKGAVRDEAALQLRGGQFDEAAVESLIRSAVGAAARDWGLFLSPLESEALAQAMIDDFLHYGPLQPLLEDASITEIMVNGGGVDASDPALPFRDPVVYVERAGMIERRPDVVFDDAQHVRRIINRIAEQAGMRCDESHAMGCAMLPGGRARATYVVPPVAPDGPALNVRTFSADALGIGDLIGVGALSEVMAEFLCSAVQSRCPMVISGGTGSGKTTLLGALSGFIPPDERVITIEDTPELRLLSPHVERMQTREANAEGEGAVSMRDLVTLALRRRPDRIVIGECRGAEAYDMLQAMQTDHPGSMTTVHANDPANAISRLRTMVGYADGDLSREVIVQQIAESLQGGLIVHVERLRDGRRKVTSIVAVDSLPEGSLVIPRSELFSFEVEGVDAAGAIAGSWRARGVQPQRIKERMRTAGAWYDPAWFFST</sequence>
<dbReference type="GO" id="GO:0016887">
    <property type="term" value="F:ATP hydrolysis activity"/>
    <property type="evidence" value="ECO:0007669"/>
    <property type="project" value="InterPro"/>
</dbReference>
<protein>
    <submittedName>
        <fullName evidence="3">CpaF family protein</fullName>
    </submittedName>
</protein>
<reference evidence="4" key="1">
    <citation type="submission" date="2018-05" db="EMBL/GenBank/DDBJ databases">
        <title>Genome Sequencing of selected type strains of the family Eggerthellaceae.</title>
        <authorList>
            <person name="Danylec N."/>
            <person name="Stoll D.A."/>
            <person name="Doetsch A."/>
            <person name="Huch M."/>
        </authorList>
    </citation>
    <scope>NUCLEOTIDE SEQUENCE [LARGE SCALE GENOMIC DNA]</scope>
    <source>
        <strain evidence="4">DSM 16106</strain>
    </source>
</reference>
<dbReference type="Proteomes" id="UP000278632">
    <property type="component" value="Unassembled WGS sequence"/>
</dbReference>
<dbReference type="EMBL" id="QICD01000001">
    <property type="protein sequence ID" value="RNL49133.1"/>
    <property type="molecule type" value="Genomic_DNA"/>
</dbReference>
<dbReference type="PANTHER" id="PTHR30486:SF15">
    <property type="entry name" value="TYPE II_IV SECRETION SYSTEM ATPASE"/>
    <property type="match status" value="1"/>
</dbReference>
<comment type="similarity">
    <text evidence="1">Belongs to the GSP E family.</text>
</comment>
<dbReference type="Pfam" id="PF00437">
    <property type="entry name" value="T2SSE"/>
    <property type="match status" value="1"/>
</dbReference>
<dbReference type="SUPFAM" id="SSF52540">
    <property type="entry name" value="P-loop containing nucleoside triphosphate hydrolases"/>
    <property type="match status" value="1"/>
</dbReference>
<dbReference type="AlphaFoldDB" id="A0A3N0BM69"/>
<dbReference type="InterPro" id="IPR050921">
    <property type="entry name" value="T4SS_GSP_E_ATPase"/>
</dbReference>